<accession>A0ABV7W3Z9</accession>
<dbReference type="Proteomes" id="UP001595729">
    <property type="component" value="Unassembled WGS sequence"/>
</dbReference>
<feature type="signal peptide" evidence="1">
    <location>
        <begin position="1"/>
        <end position="21"/>
    </location>
</feature>
<dbReference type="EMBL" id="JBHRXX010000005">
    <property type="protein sequence ID" value="MFC3684509.1"/>
    <property type="molecule type" value="Genomic_DNA"/>
</dbReference>
<feature type="chain" id="PRO_5046005779" evidence="1">
    <location>
        <begin position="22"/>
        <end position="495"/>
    </location>
</feature>
<evidence type="ECO:0000256" key="1">
    <source>
        <dbReference type="SAM" id="SignalP"/>
    </source>
</evidence>
<protein>
    <submittedName>
        <fullName evidence="2">Uncharacterized protein</fullName>
    </submittedName>
</protein>
<evidence type="ECO:0000313" key="2">
    <source>
        <dbReference type="EMBL" id="MFC3684509.1"/>
    </source>
</evidence>
<gene>
    <name evidence="2" type="ORF">ACFOPI_12965</name>
</gene>
<reference evidence="3" key="1">
    <citation type="journal article" date="2019" name="Int. J. Syst. Evol. Microbiol.">
        <title>The Global Catalogue of Microorganisms (GCM) 10K type strain sequencing project: providing services to taxonomists for standard genome sequencing and annotation.</title>
        <authorList>
            <consortium name="The Broad Institute Genomics Platform"/>
            <consortium name="The Broad Institute Genome Sequencing Center for Infectious Disease"/>
            <person name="Wu L."/>
            <person name="Ma J."/>
        </authorList>
    </citation>
    <scope>NUCLEOTIDE SEQUENCE [LARGE SCALE GENOMIC DNA]</scope>
    <source>
        <strain evidence="3">KCTC 42501</strain>
    </source>
</reference>
<comment type="caution">
    <text evidence="2">The sequence shown here is derived from an EMBL/GenBank/DDBJ whole genome shotgun (WGS) entry which is preliminary data.</text>
</comment>
<organism evidence="2 3">
    <name type="scientific">Hydrogenophaga luteola</name>
    <dbReference type="NCBI Taxonomy" id="1591122"/>
    <lineage>
        <taxon>Bacteria</taxon>
        <taxon>Pseudomonadati</taxon>
        <taxon>Pseudomonadota</taxon>
        <taxon>Betaproteobacteria</taxon>
        <taxon>Burkholderiales</taxon>
        <taxon>Comamonadaceae</taxon>
        <taxon>Hydrogenophaga</taxon>
    </lineage>
</organism>
<keyword evidence="1" id="KW-0732">Signal</keyword>
<proteinExistence type="predicted"/>
<sequence length="495" mass="54861">MVCKPLTLISRLLASAVVVLAGCASPLPRGADESAPVAACQRWLQQLDEQTDAHAVRDGGAARIDGVPFLRVDRLLASFRDESMQDAARWRAWGERLLALDQVARRAEIRNLPPTSLQALGAADREDLDARAKACGPVLWQALSADEAARQRLRDAAVVPDDYSAALRTLGLYPLSRWPFFAGVERELRHWQSRWMALPPAEAPGWVRYRPAGETTPPVPWTPLPVDALGIPAPDADTARRVLQAYAPVLHIETRSDADRPGRLRWGQGPAPEVQTQQPVLYQRIAHTRYGDRVLLQLVYSLWFPERPARHGLDLLAGRVDAVVLRLTLDERGRPLMLDSIHGCGCYHVFVPARSVDLRPPPSARIEWAFVPAALPELAPGQRLRVYLSASDHQLVGVAADDGAGQGTALRLEDEDQLRSLPTPAGGHRSAFWSSGIMPGTERGERALFWPMGIESPGAMRQWGRHPTAFVGRRHFDEPRLLEQRFHWRQEAAAP</sequence>
<evidence type="ECO:0000313" key="3">
    <source>
        <dbReference type="Proteomes" id="UP001595729"/>
    </source>
</evidence>
<name>A0ABV7W3Z9_9BURK</name>
<dbReference type="PROSITE" id="PS51257">
    <property type="entry name" value="PROKAR_LIPOPROTEIN"/>
    <property type="match status" value="1"/>
</dbReference>
<keyword evidence="3" id="KW-1185">Reference proteome</keyword>
<dbReference type="RefSeq" id="WP_382174438.1">
    <property type="nucleotide sequence ID" value="NZ_JBHRXX010000005.1"/>
</dbReference>